<dbReference type="EMBL" id="RCZH01000002">
    <property type="protein sequence ID" value="TPG44344.1"/>
    <property type="molecule type" value="Genomic_DNA"/>
</dbReference>
<accession>A0A502F523</accession>
<protein>
    <submittedName>
        <fullName evidence="1">Uncharacterized protein</fullName>
    </submittedName>
</protein>
<dbReference type="AlphaFoldDB" id="A0A502F523"/>
<evidence type="ECO:0000313" key="2">
    <source>
        <dbReference type="Proteomes" id="UP000319700"/>
    </source>
</evidence>
<dbReference type="RefSeq" id="WP_140503357.1">
    <property type="nucleotide sequence ID" value="NZ_RCZH01000002.1"/>
</dbReference>
<reference evidence="1 2" key="1">
    <citation type="journal article" date="2019" name="Environ. Microbiol.">
        <title>Species interactions and distinct microbial communities in high Arctic permafrost affected cryosols are associated with the CH4 and CO2 gas fluxes.</title>
        <authorList>
            <person name="Altshuler I."/>
            <person name="Hamel J."/>
            <person name="Turney S."/>
            <person name="Magnuson E."/>
            <person name="Levesque R."/>
            <person name="Greer C."/>
            <person name="Whyte L.G."/>
        </authorList>
    </citation>
    <scope>NUCLEOTIDE SEQUENCE [LARGE SCALE GENOMIC DNA]</scope>
    <source>
        <strain evidence="1 2">42</strain>
    </source>
</reference>
<comment type="caution">
    <text evidence="1">The sequence shown here is derived from an EMBL/GenBank/DDBJ whole genome shotgun (WGS) entry which is preliminary data.</text>
</comment>
<proteinExistence type="predicted"/>
<organism evidence="1 2">
    <name type="scientific">Flavobacterium pectinovorum</name>
    <dbReference type="NCBI Taxonomy" id="29533"/>
    <lineage>
        <taxon>Bacteria</taxon>
        <taxon>Pseudomonadati</taxon>
        <taxon>Bacteroidota</taxon>
        <taxon>Flavobacteriia</taxon>
        <taxon>Flavobacteriales</taxon>
        <taxon>Flavobacteriaceae</taxon>
        <taxon>Flavobacterium</taxon>
    </lineage>
</organism>
<sequence length="487" mass="52912">MATNKPEKLNLTKRIFLFVLTLALTNCQDSESPIKEEQSRIKTVSIDDATAFLTRSSNSPSAKLASSEIGDLEFDKATQEKLNGSDQLLTAIPLATNNEVRNDRVLVMKIDDEIRSVIFSMQPDENSTQDRFSGKVFIYSLQGDFITGYGAKDGIYIGQYLKEKSNSKTSKNPQDGEGGVLIIYYYKKPVNAVNATDFDAIWGSAGSSMGWAPVGGASGVTWDATGGGGGGSGITAPTNEQIAAALEKKIDGTNLDPCTQGVLDKLKNLKQGDIAAMINRFNAGGSIFTIHMSTGAVTITTDLAQTKPMSGSSTDINMVFSNDYISGKGNLAPPTDLSVATTMTHEIIHAYLISQLEEYKSGGCAGICDFATIYDAYVKQQIDKDKNKNLTVQQHHEVIANDYVNAIASTIEEFHTGQPVTSGFPKQVYLDMAWGGLDKTYIFNKNYPDDPNNKNYKDRQRILARINTERLGSQYGVNTPIGTPCKK</sequence>
<name>A0A502F523_9FLAO</name>
<evidence type="ECO:0000313" key="1">
    <source>
        <dbReference type="EMBL" id="TPG44344.1"/>
    </source>
</evidence>
<gene>
    <name evidence="1" type="ORF">EAH81_02400</name>
</gene>
<keyword evidence="2" id="KW-1185">Reference proteome</keyword>
<dbReference type="Proteomes" id="UP000319700">
    <property type="component" value="Unassembled WGS sequence"/>
</dbReference>
<dbReference type="OrthoDB" id="1450227at2"/>